<keyword evidence="2" id="KW-0808">Transferase</keyword>
<evidence type="ECO:0000259" key="1">
    <source>
        <dbReference type="Pfam" id="PF00535"/>
    </source>
</evidence>
<dbReference type="InterPro" id="IPR001173">
    <property type="entry name" value="Glyco_trans_2-like"/>
</dbReference>
<dbReference type="InterPro" id="IPR029044">
    <property type="entry name" value="Nucleotide-diphossugar_trans"/>
</dbReference>
<evidence type="ECO:0000313" key="2">
    <source>
        <dbReference type="EMBL" id="CTP82867.1"/>
    </source>
</evidence>
<organism evidence="2 3">
    <name type="scientific">Xanthomonas graminis pv. poae</name>
    <dbReference type="NCBI Taxonomy" id="227946"/>
    <lineage>
        <taxon>Bacteria</taxon>
        <taxon>Pseudomonadati</taxon>
        <taxon>Pseudomonadota</taxon>
        <taxon>Gammaproteobacteria</taxon>
        <taxon>Lysobacterales</taxon>
        <taxon>Lysobacteraceae</taxon>
        <taxon>Xanthomonas</taxon>
        <taxon>Xanthomonas translucens group</taxon>
        <taxon>Xanthomonas graminis</taxon>
    </lineage>
</organism>
<dbReference type="PANTHER" id="PTHR43179:SF7">
    <property type="entry name" value="RHAMNOSYLTRANSFERASE WBBL"/>
    <property type="match status" value="1"/>
</dbReference>
<dbReference type="SUPFAM" id="SSF53448">
    <property type="entry name" value="Nucleotide-diphospho-sugar transferases"/>
    <property type="match status" value="2"/>
</dbReference>
<dbReference type="EMBL" id="CXOK01000001">
    <property type="protein sequence ID" value="CTP82867.1"/>
    <property type="molecule type" value="Genomic_DNA"/>
</dbReference>
<protein>
    <submittedName>
        <fullName evidence="2">Putative glycosyl transferase, family 2</fullName>
    </submittedName>
</protein>
<evidence type="ECO:0000313" key="3">
    <source>
        <dbReference type="Proteomes" id="UP000041247"/>
    </source>
</evidence>
<dbReference type="PANTHER" id="PTHR43179">
    <property type="entry name" value="RHAMNOSYLTRANSFERASE WBBL"/>
    <property type="match status" value="1"/>
</dbReference>
<accession>A0A0K2ZDL5</accession>
<feature type="domain" description="Glycosyltransferase 2-like" evidence="1">
    <location>
        <begin position="490"/>
        <end position="668"/>
    </location>
</feature>
<sequence>MSETIALSVTPLQQIAPLASEFPAAASHAAAWRASGSDPQVELRWQGDALGGGWYLLTGELSVYRGRMFAPVLYPTYRVRHSGEAERIDLPLNIPSGETRRFEIVIRLVESTTGIRFDPSVAPMDFSHSVLHLQRIERGDAMRRLFGTSFERREGAVSKLRLLARTAIDLLTKGVRSMADRLYHEYATRMRSGSFSDYEVWQEFYDCRDAAWKEAADAELASLTRRPLVSVIVPTYNTPERWLRRCIESVREQVYPNWELCIADDASTDPAVLQVLAEYAERDDRVRFQRREQNGHISAASNTALQMARGEFVALLDHDDELHPLALLKSVHAFERNPQWQMLFTDEDKIDVEGKRSDPYFKSDWNPDLFLSQNCVCHLTVYRADAVHAVGGFLEGFEGAQDWDLTLRITETLPHDAVGHLPLVLYHWRMISGSTAMAPGEKSYAHLAALRAVQAHLDRTGNGAKVLEMPSYSGYFRISYPLPAPAPLVSLLIPTRDRIDLLKQCIDSILERTDYPNYEIVVIDNDSQEQASKEYFAQVQQDPHVRVLPYPHPFNYSAINNAGARVARGTVLGLLNNDIEVISRDWLDEMVGHALRPEIGVVGAMLYYPNNTIQHAGVILGIGGVAGHCYVGMARGWPGDKHRGGLAQSLSAVTAACAIVRRSVFEQVGGLDEQLEVAFNDVDFCLRVREAGYRNLWTPFAELYHHESASRGYETTPEKIARFKREESFMKARWGKALQQDPYYNVNLTVESTPFTLAYPPRPWEPQSSGRALA</sequence>
<dbReference type="Proteomes" id="UP000041247">
    <property type="component" value="Unassembled WGS sequence"/>
</dbReference>
<dbReference type="Gene3D" id="3.90.550.10">
    <property type="entry name" value="Spore Coat Polysaccharide Biosynthesis Protein SpsA, Chain A"/>
    <property type="match status" value="2"/>
</dbReference>
<dbReference type="GO" id="GO:0016757">
    <property type="term" value="F:glycosyltransferase activity"/>
    <property type="evidence" value="ECO:0007669"/>
    <property type="project" value="UniProtKB-KW"/>
</dbReference>
<name>A0A0K2ZDL5_9XANT</name>
<reference evidence="2 3" key="1">
    <citation type="submission" date="2015-07" db="EMBL/GenBank/DDBJ databases">
        <authorList>
            <person name="Noorani M."/>
        </authorList>
    </citation>
    <scope>NUCLEOTIDE SEQUENCE [LARGE SCALE GENOMIC DNA]</scope>
    <source>
        <strain evidence="2">LMG728</strain>
    </source>
</reference>
<dbReference type="RefSeq" id="WP_053839582.1">
    <property type="nucleotide sequence ID" value="NZ_CP076250.1"/>
</dbReference>
<dbReference type="Pfam" id="PF00535">
    <property type="entry name" value="Glycos_transf_2"/>
    <property type="match status" value="2"/>
</dbReference>
<dbReference type="AlphaFoldDB" id="A0A0K2ZDL5"/>
<proteinExistence type="predicted"/>
<dbReference type="CDD" id="cd04186">
    <property type="entry name" value="GT_2_like_c"/>
    <property type="match status" value="1"/>
</dbReference>
<gene>
    <name evidence="2" type="ORF">XTPLMG728_0033</name>
</gene>
<feature type="domain" description="Glycosyltransferase 2-like" evidence="1">
    <location>
        <begin position="230"/>
        <end position="389"/>
    </location>
</feature>
<dbReference type="CDD" id="cd04184">
    <property type="entry name" value="GT2_RfbC_Mx_like"/>
    <property type="match status" value="1"/>
</dbReference>